<dbReference type="InterPro" id="IPR036291">
    <property type="entry name" value="NAD(P)-bd_dom_sf"/>
</dbReference>
<dbReference type="Gene3D" id="3.40.50.720">
    <property type="entry name" value="NAD(P)-binding Rossmann-like Domain"/>
    <property type="match status" value="2"/>
</dbReference>
<keyword evidence="2" id="KW-1185">Reference proteome</keyword>
<dbReference type="GeneID" id="34582064"/>
<dbReference type="AlphaFoldDB" id="A0A1F5L2Z2"/>
<gene>
    <name evidence="1" type="ORF">PENARI_c048G04172</name>
</gene>
<name>A0A1F5L2Z2_PENAI</name>
<dbReference type="EMBL" id="LXJU01000048">
    <property type="protein sequence ID" value="OGE47349.1"/>
    <property type="molecule type" value="Genomic_DNA"/>
</dbReference>
<dbReference type="OrthoDB" id="64915at2759"/>
<dbReference type="GO" id="GO:0005737">
    <property type="term" value="C:cytoplasm"/>
    <property type="evidence" value="ECO:0007669"/>
    <property type="project" value="TreeGrafter"/>
</dbReference>
<dbReference type="Gene3D" id="3.30.360.10">
    <property type="entry name" value="Dihydrodipicolinate Reductase, domain 2"/>
    <property type="match status" value="1"/>
</dbReference>
<dbReference type="SUPFAM" id="SSF51735">
    <property type="entry name" value="NAD(P)-binding Rossmann-fold domains"/>
    <property type="match status" value="1"/>
</dbReference>
<reference evidence="1 2" key="1">
    <citation type="journal article" date="2016" name="Sci. Rep.">
        <title>Penicillium arizonense, a new, genome sequenced fungal species, reveals a high chemical diversity in secreted metabolites.</title>
        <authorList>
            <person name="Grijseels S."/>
            <person name="Nielsen J.C."/>
            <person name="Randelovic M."/>
            <person name="Nielsen J."/>
            <person name="Nielsen K.F."/>
            <person name="Workman M."/>
            <person name="Frisvad J.C."/>
        </authorList>
    </citation>
    <scope>NUCLEOTIDE SEQUENCE [LARGE SCALE GENOMIC DNA]</scope>
    <source>
        <strain evidence="1 2">CBS 141311</strain>
    </source>
</reference>
<comment type="caution">
    <text evidence="1">The sequence shown here is derived from an EMBL/GenBank/DDBJ whole genome shotgun (WGS) entry which is preliminary data.</text>
</comment>
<dbReference type="RefSeq" id="XP_022482808.1">
    <property type="nucleotide sequence ID" value="XM_022637330.1"/>
</dbReference>
<evidence type="ECO:0008006" key="3">
    <source>
        <dbReference type="Google" id="ProtNLM"/>
    </source>
</evidence>
<accession>A0A1F5L2Z2</accession>
<dbReference type="PANTHER" id="PTHR42840">
    <property type="entry name" value="NAD(P)-BINDING ROSSMANN-FOLD SUPERFAMILY PROTEIN-RELATED"/>
    <property type="match status" value="1"/>
</dbReference>
<evidence type="ECO:0000313" key="2">
    <source>
        <dbReference type="Proteomes" id="UP000177622"/>
    </source>
</evidence>
<organism evidence="1 2">
    <name type="scientific">Penicillium arizonense</name>
    <dbReference type="NCBI Taxonomy" id="1835702"/>
    <lineage>
        <taxon>Eukaryota</taxon>
        <taxon>Fungi</taxon>
        <taxon>Dikarya</taxon>
        <taxon>Ascomycota</taxon>
        <taxon>Pezizomycotina</taxon>
        <taxon>Eurotiomycetes</taxon>
        <taxon>Eurotiomycetidae</taxon>
        <taxon>Eurotiales</taxon>
        <taxon>Aspergillaceae</taxon>
        <taxon>Penicillium</taxon>
    </lineage>
</organism>
<dbReference type="Proteomes" id="UP000177622">
    <property type="component" value="Unassembled WGS sequence"/>
</dbReference>
<protein>
    <recommendedName>
        <fullName evidence="3">Gfo/Idh/MocA-like oxidoreductase N-terminal domain-containing protein</fullName>
    </recommendedName>
</protein>
<dbReference type="GO" id="GO:0016491">
    <property type="term" value="F:oxidoreductase activity"/>
    <property type="evidence" value="ECO:0007669"/>
    <property type="project" value="TreeGrafter"/>
</dbReference>
<proteinExistence type="predicted"/>
<dbReference type="GO" id="GO:0006740">
    <property type="term" value="P:NADPH regeneration"/>
    <property type="evidence" value="ECO:0007669"/>
    <property type="project" value="TreeGrafter"/>
</dbReference>
<sequence>MKLSTPVVRKVHVGLIGCGEIAQVVHIPTLNFLSDLFQITYLCDISRSSLTHCKAKVIGLEAPETTTDPEELCASPRVDVVFKPMALNDRDTNANIEAEKVSEGRVMVGYMRRFAPAFEDAIREIGGMDKILYARVRDIIGPNATFVEQSGTFPQKATDSAAEYTEDRNARSGDCLPGDAEGGGQSAIFEYPTFSVTYEPGLDSVPRFDAHIEVYSATKTVRVQYDSPYIKGLPITMHVQENIDSGFKESVIRRTYEDPYTTEMKELYAMMADGKAIKTTAEDAKKDLETFRMLVRSASTNGK</sequence>
<evidence type="ECO:0000313" key="1">
    <source>
        <dbReference type="EMBL" id="OGE47349.1"/>
    </source>
</evidence>
<dbReference type="STRING" id="1835702.A0A1F5L2Z2"/>
<dbReference type="PANTHER" id="PTHR42840:SF7">
    <property type="entry name" value="BINDING ROSSMANN FOLD OXIDOREDUCTASE, PUTATIVE (AFU_ORTHOLOGUE AFUA_4G10190)-RELATED"/>
    <property type="match status" value="1"/>
</dbReference>